<proteinExistence type="predicted"/>
<protein>
    <recommendedName>
        <fullName evidence="3">Transposase IS30-like HTH domain-containing protein</fullName>
    </recommendedName>
</protein>
<evidence type="ECO:0000313" key="1">
    <source>
        <dbReference type="EMBL" id="PIP63446.1"/>
    </source>
</evidence>
<reference evidence="1 2" key="1">
    <citation type="submission" date="2017-09" db="EMBL/GenBank/DDBJ databases">
        <title>Depth-based differentiation of microbial function through sediment-hosted aquifers and enrichment of novel symbionts in the deep terrestrial subsurface.</title>
        <authorList>
            <person name="Probst A.J."/>
            <person name="Ladd B."/>
            <person name="Jarett J.K."/>
            <person name="Geller-Mcgrath D.E."/>
            <person name="Sieber C.M."/>
            <person name="Emerson J.B."/>
            <person name="Anantharaman K."/>
            <person name="Thomas B.C."/>
            <person name="Malmstrom R."/>
            <person name="Stieglmeier M."/>
            <person name="Klingl A."/>
            <person name="Woyke T."/>
            <person name="Ryan C.M."/>
            <person name="Banfield J.F."/>
        </authorList>
    </citation>
    <scope>NUCLEOTIDE SEQUENCE [LARGE SCALE GENOMIC DNA]</scope>
    <source>
        <strain evidence="1">CG22_combo_CG10-13_8_21_14_all_34_12</strain>
    </source>
</reference>
<dbReference type="Proteomes" id="UP000229699">
    <property type="component" value="Unassembled WGS sequence"/>
</dbReference>
<evidence type="ECO:0000313" key="2">
    <source>
        <dbReference type="Proteomes" id="UP000229699"/>
    </source>
</evidence>
<accession>A0A2H0C0H8</accession>
<dbReference type="EMBL" id="PCTC01000052">
    <property type="protein sequence ID" value="PIP63446.1"/>
    <property type="molecule type" value="Genomic_DNA"/>
</dbReference>
<dbReference type="AlphaFoldDB" id="A0A2H0C0H8"/>
<evidence type="ECO:0008006" key="3">
    <source>
        <dbReference type="Google" id="ProtNLM"/>
    </source>
</evidence>
<name>A0A2H0C0H8_9BACT</name>
<gene>
    <name evidence="1" type="ORF">COW97_02460</name>
</gene>
<sequence>MARIVGRNVGTISRELKRNKLRVDHDYFPIKAYENVVKRSVNQRIKASLKNPETYLYVREKLRTKN</sequence>
<organism evidence="1 2">
    <name type="scientific">Candidatus Roizmanbacteria bacterium CG22_combo_CG10-13_8_21_14_all_34_12</name>
    <dbReference type="NCBI Taxonomy" id="1974860"/>
    <lineage>
        <taxon>Bacteria</taxon>
        <taxon>Candidatus Roizmaniibacteriota</taxon>
    </lineage>
</organism>
<comment type="caution">
    <text evidence="1">The sequence shown here is derived from an EMBL/GenBank/DDBJ whole genome shotgun (WGS) entry which is preliminary data.</text>
</comment>